<dbReference type="EMBL" id="CACTIH010005817">
    <property type="protein sequence ID" value="CAA3002209.1"/>
    <property type="molecule type" value="Genomic_DNA"/>
</dbReference>
<dbReference type="AlphaFoldDB" id="A0A8S0TFH4"/>
<evidence type="ECO:0000313" key="8">
    <source>
        <dbReference type="Proteomes" id="UP000594638"/>
    </source>
</evidence>
<dbReference type="Gramene" id="OE9A009653T3">
    <property type="protein sequence ID" value="OE9A009653C3"/>
    <property type="gene ID" value="OE9A009653"/>
</dbReference>
<feature type="compositionally biased region" description="Polar residues" evidence="5">
    <location>
        <begin position="14"/>
        <end position="27"/>
    </location>
</feature>
<proteinExistence type="predicted"/>
<feature type="region of interest" description="Disordered" evidence="5">
    <location>
        <begin position="1"/>
        <end position="27"/>
    </location>
</feature>
<organism evidence="7 8">
    <name type="scientific">Olea europaea subsp. europaea</name>
    <dbReference type="NCBI Taxonomy" id="158383"/>
    <lineage>
        <taxon>Eukaryota</taxon>
        <taxon>Viridiplantae</taxon>
        <taxon>Streptophyta</taxon>
        <taxon>Embryophyta</taxon>
        <taxon>Tracheophyta</taxon>
        <taxon>Spermatophyta</taxon>
        <taxon>Magnoliopsida</taxon>
        <taxon>eudicotyledons</taxon>
        <taxon>Gunneridae</taxon>
        <taxon>Pentapetalae</taxon>
        <taxon>asterids</taxon>
        <taxon>lamiids</taxon>
        <taxon>Lamiales</taxon>
        <taxon>Oleaceae</taxon>
        <taxon>Oleeae</taxon>
        <taxon>Olea</taxon>
    </lineage>
</organism>
<accession>A0A8S0TFH4</accession>
<dbReference type="InterPro" id="IPR037546">
    <property type="entry name" value="SAC51-like"/>
</dbReference>
<evidence type="ECO:0000259" key="6">
    <source>
        <dbReference type="PROSITE" id="PS50888"/>
    </source>
</evidence>
<evidence type="ECO:0000256" key="1">
    <source>
        <dbReference type="ARBA" id="ARBA00004123"/>
    </source>
</evidence>
<evidence type="ECO:0000256" key="5">
    <source>
        <dbReference type="SAM" id="MobiDB-lite"/>
    </source>
</evidence>
<feature type="compositionally biased region" description="Acidic residues" evidence="5">
    <location>
        <begin position="196"/>
        <end position="207"/>
    </location>
</feature>
<comment type="caution">
    <text evidence="7">The sequence shown here is derived from an EMBL/GenBank/DDBJ whole genome shotgun (WGS) entry which is preliminary data.</text>
</comment>
<keyword evidence="8" id="KW-1185">Reference proteome</keyword>
<keyword evidence="3" id="KW-0804">Transcription</keyword>
<reference evidence="7 8" key="1">
    <citation type="submission" date="2019-12" db="EMBL/GenBank/DDBJ databases">
        <authorList>
            <person name="Alioto T."/>
            <person name="Alioto T."/>
            <person name="Gomez Garrido J."/>
        </authorList>
    </citation>
    <scope>NUCLEOTIDE SEQUENCE [LARGE SCALE GENOMIC DNA]</scope>
</reference>
<sequence>MEKDSGSWFHHQHPNQQSSTRNLVGSPTNMRSLNTMPAYMNPYFIEDSTTGTFPLFPLQQLKASELNDSPNWFTFATVPNSMAKVELPAGPFESSGQKGFLNTGTCNQKKFLVFDQSGDKTTLLYSPGAKTPVQCATWRPKPPATLNLIKEEQRDIISPVGQTFKDECIKYNSEDDLESEMHEDTEELNALLCSDSDSDCSEDDEETSTGHSPSTMTYGGIQNMVEERSDRGSNYVGPTKRQKLLDLKYNVPSLVYSSRSAKTHACSELEDDAVSSCGNGIDQESNKSCSLSGRKRSRKERIHETVSILQGIIPGSKDKNAIVVIDEAIGYLRSLKVKAKDLGLDTL</sequence>
<dbReference type="Pfam" id="PF23173">
    <property type="entry name" value="bHLH_SAC51"/>
    <property type="match status" value="1"/>
</dbReference>
<keyword evidence="4" id="KW-0539">Nucleus</keyword>
<keyword evidence="2" id="KW-0805">Transcription regulation</keyword>
<comment type="subcellular location">
    <subcellularLocation>
        <location evidence="1">Nucleus</location>
    </subcellularLocation>
</comment>
<evidence type="ECO:0000313" key="7">
    <source>
        <dbReference type="EMBL" id="CAA3002209.1"/>
    </source>
</evidence>
<dbReference type="PANTHER" id="PTHR36066">
    <property type="entry name" value="TRANSCRIPTION FACTOR BHLH145"/>
    <property type="match status" value="1"/>
</dbReference>
<dbReference type="OrthoDB" id="777433at2759"/>
<evidence type="ECO:0000256" key="2">
    <source>
        <dbReference type="ARBA" id="ARBA00023015"/>
    </source>
</evidence>
<dbReference type="GO" id="GO:0046983">
    <property type="term" value="F:protein dimerization activity"/>
    <property type="evidence" value="ECO:0007669"/>
    <property type="project" value="InterPro"/>
</dbReference>
<evidence type="ECO:0000256" key="4">
    <source>
        <dbReference type="ARBA" id="ARBA00023242"/>
    </source>
</evidence>
<dbReference type="Proteomes" id="UP000594638">
    <property type="component" value="Unassembled WGS sequence"/>
</dbReference>
<dbReference type="GO" id="GO:0005634">
    <property type="term" value="C:nucleus"/>
    <property type="evidence" value="ECO:0007669"/>
    <property type="project" value="UniProtKB-SubCell"/>
</dbReference>
<dbReference type="Gramene" id="OE9A009653T4">
    <property type="protein sequence ID" value="OE9A009653C4"/>
    <property type="gene ID" value="OE9A009653"/>
</dbReference>
<name>A0A8S0TFH4_OLEEU</name>
<feature type="domain" description="BHLH" evidence="6">
    <location>
        <begin position="286"/>
        <end position="335"/>
    </location>
</feature>
<dbReference type="Gramene" id="OE9A009653T1">
    <property type="protein sequence ID" value="OE9A009653C1"/>
    <property type="gene ID" value="OE9A009653"/>
</dbReference>
<dbReference type="PROSITE" id="PS50888">
    <property type="entry name" value="BHLH"/>
    <property type="match status" value="1"/>
</dbReference>
<dbReference type="Gramene" id="OE9A009653T2">
    <property type="protein sequence ID" value="OE9A009653C2"/>
    <property type="gene ID" value="OE9A009653"/>
</dbReference>
<dbReference type="PANTHER" id="PTHR36066:SF2">
    <property type="entry name" value="TRANSCRIPTION FACTOR BHLH145"/>
    <property type="match status" value="1"/>
</dbReference>
<gene>
    <name evidence="7" type="ORF">OLEA9_A009653</name>
</gene>
<dbReference type="InterPro" id="IPR011598">
    <property type="entry name" value="bHLH_dom"/>
</dbReference>
<feature type="region of interest" description="Disordered" evidence="5">
    <location>
        <begin position="194"/>
        <end position="219"/>
    </location>
</feature>
<evidence type="ECO:0000256" key="3">
    <source>
        <dbReference type="ARBA" id="ARBA00023163"/>
    </source>
</evidence>
<protein>
    <submittedName>
        <fullName evidence="7">Transcription factor bHLH143-like</fullName>
    </submittedName>
</protein>